<evidence type="ECO:0000313" key="2">
    <source>
        <dbReference type="Proteomes" id="UP001144978"/>
    </source>
</evidence>
<sequence length="390" mass="43870">MAPVNISSLSPEILTRIATHLFFEPEYAGRSPNPDLFSLALTSRSMSGPVLDVLWADLRDMIALMFTFPPDLLSLATLSECDCDRQLILVRAPKLENDLSCTPVALNGWNTLLTAASRPPLPNFKKVSVWESSPFYIDNYHLNLCRVCATQDHPRPCRVRLEPFLGPRVENTIFEASPDEDRLPIAIQNMSRFAPRTRSSGLFSSSSAPIHAPSVSILSNIVDFSLLNIYAYLSAQTLRGSGTLPWLKKLKFGRIPQPEENWNWDHFHREPLFPSLERLELIVQSPAIGVEWSTGFVRTIISPSLANISITHRIDYTVNPRMTDALNLALCEAIANLQSKEKVSVLALTTPQRQERMPSRMERPPTRLHHAFNCANCKSFVSTERDSIYS</sequence>
<reference evidence="1" key="1">
    <citation type="submission" date="2022-08" db="EMBL/GenBank/DDBJ databases">
        <title>Genome Sequence of Pycnoporus sanguineus.</title>
        <authorList>
            <person name="Buettner E."/>
        </authorList>
    </citation>
    <scope>NUCLEOTIDE SEQUENCE</scope>
    <source>
        <strain evidence="1">CG-C14</strain>
    </source>
</reference>
<gene>
    <name evidence="1" type="ORF">NUW54_g7437</name>
</gene>
<comment type="caution">
    <text evidence="1">The sequence shown here is derived from an EMBL/GenBank/DDBJ whole genome shotgun (WGS) entry which is preliminary data.</text>
</comment>
<proteinExistence type="predicted"/>
<protein>
    <submittedName>
        <fullName evidence="1">Uncharacterized protein</fullName>
    </submittedName>
</protein>
<dbReference type="Proteomes" id="UP001144978">
    <property type="component" value="Unassembled WGS sequence"/>
</dbReference>
<accession>A0ACC1PM03</accession>
<dbReference type="EMBL" id="JANSHE010002131">
    <property type="protein sequence ID" value="KAJ2995168.1"/>
    <property type="molecule type" value="Genomic_DNA"/>
</dbReference>
<evidence type="ECO:0000313" key="1">
    <source>
        <dbReference type="EMBL" id="KAJ2995168.1"/>
    </source>
</evidence>
<organism evidence="1 2">
    <name type="scientific">Trametes sanguinea</name>
    <dbReference type="NCBI Taxonomy" id="158606"/>
    <lineage>
        <taxon>Eukaryota</taxon>
        <taxon>Fungi</taxon>
        <taxon>Dikarya</taxon>
        <taxon>Basidiomycota</taxon>
        <taxon>Agaricomycotina</taxon>
        <taxon>Agaricomycetes</taxon>
        <taxon>Polyporales</taxon>
        <taxon>Polyporaceae</taxon>
        <taxon>Trametes</taxon>
    </lineage>
</organism>
<name>A0ACC1PM03_9APHY</name>
<keyword evidence="2" id="KW-1185">Reference proteome</keyword>